<keyword evidence="4" id="KW-0238">DNA-binding</keyword>
<dbReference type="InterPro" id="IPR010211">
    <property type="entry name" value="Redox-sen_tscrpt-act_SoxR"/>
</dbReference>
<keyword evidence="1" id="KW-0479">Metal-binding</keyword>
<reference evidence="7 8" key="1">
    <citation type="submission" date="2020-08" db="EMBL/GenBank/DDBJ databases">
        <title>Genomic Encyclopedia of Type Strains, Phase III (KMG-III): the genomes of soil and plant-associated and newly described type strains.</title>
        <authorList>
            <person name="Whitman W."/>
        </authorList>
    </citation>
    <scope>NUCLEOTIDE SEQUENCE [LARGE SCALE GENOMIC DNA]</scope>
    <source>
        <strain evidence="7 8">CECT 8305</strain>
    </source>
</reference>
<keyword evidence="1" id="KW-0001">2Fe-2S</keyword>
<dbReference type="EMBL" id="JACHJL010000008">
    <property type="protein sequence ID" value="MBB5936516.1"/>
    <property type="molecule type" value="Genomic_DNA"/>
</dbReference>
<dbReference type="Gene3D" id="1.10.1660.10">
    <property type="match status" value="1"/>
</dbReference>
<keyword evidence="8" id="KW-1185">Reference proteome</keyword>
<dbReference type="GO" id="GO:0003677">
    <property type="term" value="F:DNA binding"/>
    <property type="evidence" value="ECO:0007669"/>
    <property type="project" value="UniProtKB-KW"/>
</dbReference>
<evidence type="ECO:0000256" key="4">
    <source>
        <dbReference type="ARBA" id="ARBA00023125"/>
    </source>
</evidence>
<evidence type="ECO:0000256" key="3">
    <source>
        <dbReference type="ARBA" id="ARBA00023014"/>
    </source>
</evidence>
<dbReference type="PROSITE" id="PS50937">
    <property type="entry name" value="HTH_MERR_2"/>
    <property type="match status" value="1"/>
</dbReference>
<keyword evidence="2" id="KW-0408">Iron</keyword>
<dbReference type="GO" id="GO:0006979">
    <property type="term" value="P:response to oxidative stress"/>
    <property type="evidence" value="ECO:0007669"/>
    <property type="project" value="InterPro"/>
</dbReference>
<dbReference type="GO" id="GO:0051537">
    <property type="term" value="F:2 iron, 2 sulfur cluster binding"/>
    <property type="evidence" value="ECO:0007669"/>
    <property type="project" value="UniProtKB-KW"/>
</dbReference>
<sequence>MPPTATLDGHDVEACRLTIGELAARSGLATSALRYYEELGLIHSERTVGGQRRFARATLRRVAFIRAAQQVGLSLEEAGAALARLPEERAPNAAQWNSVAQVWSLRIDAQIADLERLKRRLAGCIGCGCLSLRKCALYNPSDAAADHGSGARYLLGDAPTVSEASSAKAPGAAKAPEVAPAPGVPKSSSQPPAPSSSPVARA</sequence>
<protein>
    <submittedName>
        <fullName evidence="7">MerR family redox-sensitive transcriptional activator SoxR</fullName>
    </submittedName>
</protein>
<dbReference type="AlphaFoldDB" id="A0A7W9QAE5"/>
<name>A0A7W9QAE5_9ACTN</name>
<gene>
    <name evidence="7" type="ORF">FHS42_003591</name>
</gene>
<dbReference type="SMART" id="SM00422">
    <property type="entry name" value="HTH_MERR"/>
    <property type="match status" value="1"/>
</dbReference>
<evidence type="ECO:0000256" key="1">
    <source>
        <dbReference type="ARBA" id="ARBA00022714"/>
    </source>
</evidence>
<evidence type="ECO:0000259" key="6">
    <source>
        <dbReference type="PROSITE" id="PS50937"/>
    </source>
</evidence>
<dbReference type="NCBIfam" id="TIGR01950">
    <property type="entry name" value="SoxR"/>
    <property type="match status" value="1"/>
</dbReference>
<dbReference type="PANTHER" id="PTHR30204:SF0">
    <property type="entry name" value="REDOX-SENSITIVE TRANSCRIPTIONAL ACTIVATOR SOXR"/>
    <property type="match status" value="1"/>
</dbReference>
<evidence type="ECO:0000256" key="5">
    <source>
        <dbReference type="SAM" id="MobiDB-lite"/>
    </source>
</evidence>
<evidence type="ECO:0000313" key="8">
    <source>
        <dbReference type="Proteomes" id="UP000588098"/>
    </source>
</evidence>
<dbReference type="Proteomes" id="UP000588098">
    <property type="component" value="Unassembled WGS sequence"/>
</dbReference>
<evidence type="ECO:0000313" key="7">
    <source>
        <dbReference type="EMBL" id="MBB5936516.1"/>
    </source>
</evidence>
<keyword evidence="3" id="KW-0411">Iron-sulfur</keyword>
<dbReference type="RefSeq" id="WP_184573097.1">
    <property type="nucleotide sequence ID" value="NZ_JACHJL010000008.1"/>
</dbReference>
<organism evidence="7 8">
    <name type="scientific">Streptomyces zagrosensis</name>
    <dbReference type="NCBI Taxonomy" id="1042984"/>
    <lineage>
        <taxon>Bacteria</taxon>
        <taxon>Bacillati</taxon>
        <taxon>Actinomycetota</taxon>
        <taxon>Actinomycetes</taxon>
        <taxon>Kitasatosporales</taxon>
        <taxon>Streptomycetaceae</taxon>
        <taxon>Streptomyces</taxon>
    </lineage>
</organism>
<feature type="compositionally biased region" description="Low complexity" evidence="5">
    <location>
        <begin position="164"/>
        <end position="190"/>
    </location>
</feature>
<proteinExistence type="predicted"/>
<dbReference type="Pfam" id="PF13411">
    <property type="entry name" value="MerR_1"/>
    <property type="match status" value="1"/>
</dbReference>
<dbReference type="InterPro" id="IPR047057">
    <property type="entry name" value="MerR_fam"/>
</dbReference>
<evidence type="ECO:0000256" key="2">
    <source>
        <dbReference type="ARBA" id="ARBA00023004"/>
    </source>
</evidence>
<comment type="caution">
    <text evidence="7">The sequence shown here is derived from an EMBL/GenBank/DDBJ whole genome shotgun (WGS) entry which is preliminary data.</text>
</comment>
<dbReference type="PANTHER" id="PTHR30204">
    <property type="entry name" value="REDOX-CYCLING DRUG-SENSING TRANSCRIPTIONAL ACTIVATOR SOXR"/>
    <property type="match status" value="1"/>
</dbReference>
<dbReference type="GO" id="GO:0003700">
    <property type="term" value="F:DNA-binding transcription factor activity"/>
    <property type="evidence" value="ECO:0007669"/>
    <property type="project" value="InterPro"/>
</dbReference>
<dbReference type="PROSITE" id="PS00552">
    <property type="entry name" value="HTH_MERR_1"/>
    <property type="match status" value="1"/>
</dbReference>
<dbReference type="SUPFAM" id="SSF46955">
    <property type="entry name" value="Putative DNA-binding domain"/>
    <property type="match status" value="1"/>
</dbReference>
<dbReference type="PRINTS" id="PR00040">
    <property type="entry name" value="HTHMERR"/>
</dbReference>
<feature type="region of interest" description="Disordered" evidence="5">
    <location>
        <begin position="164"/>
        <end position="202"/>
    </location>
</feature>
<feature type="domain" description="HTH merR-type" evidence="6">
    <location>
        <begin position="16"/>
        <end position="84"/>
    </location>
</feature>
<dbReference type="InterPro" id="IPR000551">
    <property type="entry name" value="MerR-type_HTH_dom"/>
</dbReference>
<dbReference type="InterPro" id="IPR009061">
    <property type="entry name" value="DNA-bd_dom_put_sf"/>
</dbReference>
<accession>A0A7W9QAE5</accession>